<keyword evidence="2" id="KW-1185">Reference proteome</keyword>
<organism evidence="1 2">
    <name type="scientific">Mucilaginibacter arboris</name>
    <dbReference type="NCBI Taxonomy" id="2682090"/>
    <lineage>
        <taxon>Bacteria</taxon>
        <taxon>Pseudomonadati</taxon>
        <taxon>Bacteroidota</taxon>
        <taxon>Sphingobacteriia</taxon>
        <taxon>Sphingobacteriales</taxon>
        <taxon>Sphingobacteriaceae</taxon>
        <taxon>Mucilaginibacter</taxon>
    </lineage>
</organism>
<protein>
    <submittedName>
        <fullName evidence="1">Type II toxin-antitoxin system HicB family antitoxin</fullName>
    </submittedName>
</protein>
<evidence type="ECO:0000313" key="2">
    <source>
        <dbReference type="Proteomes" id="UP000462014"/>
    </source>
</evidence>
<dbReference type="InterPro" id="IPR035069">
    <property type="entry name" value="TTHA1013/TTHA0281-like"/>
</dbReference>
<dbReference type="Pfam" id="PF24113">
    <property type="entry name" value="DUF7387"/>
    <property type="match status" value="1"/>
</dbReference>
<accession>A0A7K1SU37</accession>
<gene>
    <name evidence="1" type="ORF">GO621_04425</name>
</gene>
<dbReference type="EMBL" id="WPIK01000003">
    <property type="protein sequence ID" value="MVN20777.1"/>
    <property type="molecule type" value="Genomic_DNA"/>
</dbReference>
<comment type="caution">
    <text evidence="1">The sequence shown here is derived from an EMBL/GenBank/DDBJ whole genome shotgun (WGS) entry which is preliminary data.</text>
</comment>
<proteinExistence type="predicted"/>
<dbReference type="Gene3D" id="3.30.160.250">
    <property type="match status" value="1"/>
</dbReference>
<dbReference type="InterPro" id="IPR055811">
    <property type="entry name" value="DUF7387"/>
</dbReference>
<name>A0A7K1SU37_9SPHI</name>
<sequence length="73" mass="8276">MKTVGLENIVWKEDKYYVAKCLNVEVSSFGESKEEALANLQEALELYFEDEEVIDLTPVESTESLDISESKQA</sequence>
<dbReference type="Proteomes" id="UP000462014">
    <property type="component" value="Unassembled WGS sequence"/>
</dbReference>
<dbReference type="AlphaFoldDB" id="A0A7K1SU37"/>
<evidence type="ECO:0000313" key="1">
    <source>
        <dbReference type="EMBL" id="MVN20777.1"/>
    </source>
</evidence>
<dbReference type="SUPFAM" id="SSF143100">
    <property type="entry name" value="TTHA1013/TTHA0281-like"/>
    <property type="match status" value="1"/>
</dbReference>
<reference evidence="1 2" key="1">
    <citation type="submission" date="2019-12" db="EMBL/GenBank/DDBJ databases">
        <title>Mucilaginibacter sp. HMF7410 genome sequencing and assembly.</title>
        <authorList>
            <person name="Kang H."/>
            <person name="Cha I."/>
            <person name="Kim H."/>
            <person name="Joh K."/>
        </authorList>
    </citation>
    <scope>NUCLEOTIDE SEQUENCE [LARGE SCALE GENOMIC DNA]</scope>
    <source>
        <strain evidence="1 2">HMF7410</strain>
    </source>
</reference>
<dbReference type="RefSeq" id="WP_157564559.1">
    <property type="nucleotide sequence ID" value="NZ_WPIK01000003.1"/>
</dbReference>